<dbReference type="HOGENOM" id="CLU_2089705_0_0_1"/>
<feature type="region of interest" description="Disordered" evidence="1">
    <location>
        <begin position="1"/>
        <end position="22"/>
    </location>
</feature>
<evidence type="ECO:0000256" key="1">
    <source>
        <dbReference type="SAM" id="MobiDB-lite"/>
    </source>
</evidence>
<sequence length="117" mass="13659">MYIDMDDDLPSNAPNRPTEATPEGRHVIEAAHRRLKMAKEWEMSISAMLKSVEVEVLEAEANLRSVEKQWDVIQTTTTTTTEKETSKRPKHTVASLHNHRLWMLSVTQFVQHHKRWQ</sequence>
<evidence type="ECO:0000313" key="3">
    <source>
        <dbReference type="Proteomes" id="UP000001449"/>
    </source>
</evidence>
<proteinExistence type="predicted"/>
<dbReference type="AlphaFoldDB" id="B8LC21"/>
<reference evidence="2 3" key="2">
    <citation type="journal article" date="2008" name="Nature">
        <title>The Phaeodactylum genome reveals the evolutionary history of diatom genomes.</title>
        <authorList>
            <person name="Bowler C."/>
            <person name="Allen A.E."/>
            <person name="Badger J.H."/>
            <person name="Grimwood J."/>
            <person name="Jabbari K."/>
            <person name="Kuo A."/>
            <person name="Maheswari U."/>
            <person name="Martens C."/>
            <person name="Maumus F."/>
            <person name="Otillar R.P."/>
            <person name="Rayko E."/>
            <person name="Salamov A."/>
            <person name="Vandepoele K."/>
            <person name="Beszteri B."/>
            <person name="Gruber A."/>
            <person name="Heijde M."/>
            <person name="Katinka M."/>
            <person name="Mock T."/>
            <person name="Valentin K."/>
            <person name="Verret F."/>
            <person name="Berges J.A."/>
            <person name="Brownlee C."/>
            <person name="Cadoret J.P."/>
            <person name="Chiovitti A."/>
            <person name="Choi C.J."/>
            <person name="Coesel S."/>
            <person name="De Martino A."/>
            <person name="Detter J.C."/>
            <person name="Durkin C."/>
            <person name="Falciatore A."/>
            <person name="Fournet J."/>
            <person name="Haruta M."/>
            <person name="Huysman M.J."/>
            <person name="Jenkins B.D."/>
            <person name="Jiroutova K."/>
            <person name="Jorgensen R.E."/>
            <person name="Joubert Y."/>
            <person name="Kaplan A."/>
            <person name="Kroger N."/>
            <person name="Kroth P.G."/>
            <person name="La Roche J."/>
            <person name="Lindquist E."/>
            <person name="Lommer M."/>
            <person name="Martin-Jezequel V."/>
            <person name="Lopez P.J."/>
            <person name="Lucas S."/>
            <person name="Mangogna M."/>
            <person name="McGinnis K."/>
            <person name="Medlin L.K."/>
            <person name="Montsant A."/>
            <person name="Oudot-Le Secq M.P."/>
            <person name="Napoli C."/>
            <person name="Obornik M."/>
            <person name="Parker M.S."/>
            <person name="Petit J.L."/>
            <person name="Porcel B.M."/>
            <person name="Poulsen N."/>
            <person name="Robison M."/>
            <person name="Rychlewski L."/>
            <person name="Rynearson T.A."/>
            <person name="Schmutz J."/>
            <person name="Shapiro H."/>
            <person name="Siaut M."/>
            <person name="Stanley M."/>
            <person name="Sussman M.R."/>
            <person name="Taylor A.R."/>
            <person name="Vardi A."/>
            <person name="von Dassow P."/>
            <person name="Vyverman W."/>
            <person name="Willis A."/>
            <person name="Wyrwicz L.S."/>
            <person name="Rokhsar D.S."/>
            <person name="Weissenbach J."/>
            <person name="Armbrust E.V."/>
            <person name="Green B.R."/>
            <person name="Van de Peer Y."/>
            <person name="Grigoriev I.V."/>
        </authorList>
    </citation>
    <scope>NUCLEOTIDE SEQUENCE [LARGE SCALE GENOMIC DNA]</scope>
    <source>
        <strain evidence="2 3">CCMP1335</strain>
    </source>
</reference>
<dbReference type="InParanoid" id="B8LC21"/>
<protein>
    <submittedName>
        <fullName evidence="2">Uncharacterized protein</fullName>
    </submittedName>
</protein>
<dbReference type="RefSeq" id="XP_002296590.1">
    <property type="nucleotide sequence ID" value="XM_002296554.1"/>
</dbReference>
<evidence type="ECO:0000313" key="2">
    <source>
        <dbReference type="EMBL" id="EED87286.1"/>
    </source>
</evidence>
<dbReference type="KEGG" id="tps:THAPSDRAFT_24353"/>
<dbReference type="PaxDb" id="35128-Thaps24353"/>
<organism evidence="2 3">
    <name type="scientific">Thalassiosira pseudonana</name>
    <name type="common">Marine diatom</name>
    <name type="synonym">Cyclotella nana</name>
    <dbReference type="NCBI Taxonomy" id="35128"/>
    <lineage>
        <taxon>Eukaryota</taxon>
        <taxon>Sar</taxon>
        <taxon>Stramenopiles</taxon>
        <taxon>Ochrophyta</taxon>
        <taxon>Bacillariophyta</taxon>
        <taxon>Coscinodiscophyceae</taxon>
        <taxon>Thalassiosirophycidae</taxon>
        <taxon>Thalassiosirales</taxon>
        <taxon>Thalassiosiraceae</taxon>
        <taxon>Thalassiosira</taxon>
    </lineage>
</organism>
<dbReference type="GeneID" id="7443321"/>
<name>B8LC21_THAPS</name>
<dbReference type="Proteomes" id="UP000001449">
    <property type="component" value="Chromosome 11"/>
</dbReference>
<dbReference type="EMBL" id="DS999415">
    <property type="protein sequence ID" value="EED87286.1"/>
    <property type="molecule type" value="Genomic_DNA"/>
</dbReference>
<keyword evidence="3" id="KW-1185">Reference proteome</keyword>
<reference evidence="2 3" key="1">
    <citation type="journal article" date="2004" name="Science">
        <title>The genome of the diatom Thalassiosira pseudonana: ecology, evolution, and metabolism.</title>
        <authorList>
            <person name="Armbrust E.V."/>
            <person name="Berges J.A."/>
            <person name="Bowler C."/>
            <person name="Green B.R."/>
            <person name="Martinez D."/>
            <person name="Putnam N.H."/>
            <person name="Zhou S."/>
            <person name="Allen A.E."/>
            <person name="Apt K.E."/>
            <person name="Bechner M."/>
            <person name="Brzezinski M.A."/>
            <person name="Chaal B.K."/>
            <person name="Chiovitti A."/>
            <person name="Davis A.K."/>
            <person name="Demarest M.S."/>
            <person name="Detter J.C."/>
            <person name="Glavina T."/>
            <person name="Goodstein D."/>
            <person name="Hadi M.Z."/>
            <person name="Hellsten U."/>
            <person name="Hildebrand M."/>
            <person name="Jenkins B.D."/>
            <person name="Jurka J."/>
            <person name="Kapitonov V.V."/>
            <person name="Kroger N."/>
            <person name="Lau W.W."/>
            <person name="Lane T.W."/>
            <person name="Larimer F.W."/>
            <person name="Lippmeier J.C."/>
            <person name="Lucas S."/>
            <person name="Medina M."/>
            <person name="Montsant A."/>
            <person name="Obornik M."/>
            <person name="Parker M.S."/>
            <person name="Palenik B."/>
            <person name="Pazour G.J."/>
            <person name="Richardson P.M."/>
            <person name="Rynearson T.A."/>
            <person name="Saito M.A."/>
            <person name="Schwartz D.C."/>
            <person name="Thamatrakoln K."/>
            <person name="Valentin K."/>
            <person name="Vardi A."/>
            <person name="Wilkerson F.P."/>
            <person name="Rokhsar D.S."/>
        </authorList>
    </citation>
    <scope>NUCLEOTIDE SEQUENCE [LARGE SCALE GENOMIC DNA]</scope>
    <source>
        <strain evidence="2 3">CCMP1335</strain>
    </source>
</reference>
<accession>B8LC21</accession>
<gene>
    <name evidence="2" type="ORF">THAPSDRAFT_24353</name>
</gene>